<dbReference type="HOGENOM" id="CLU_3060274_0_0_9"/>
<gene>
    <name evidence="2" type="ORF">CSCA_2370</name>
</gene>
<organism evidence="2 3">
    <name type="scientific">Clostridium scatologenes</name>
    <dbReference type="NCBI Taxonomy" id="1548"/>
    <lineage>
        <taxon>Bacteria</taxon>
        <taxon>Bacillati</taxon>
        <taxon>Bacillota</taxon>
        <taxon>Clostridia</taxon>
        <taxon>Eubacteriales</taxon>
        <taxon>Clostridiaceae</taxon>
        <taxon>Clostridium</taxon>
    </lineage>
</organism>
<dbReference type="Proteomes" id="UP000033115">
    <property type="component" value="Chromosome"/>
</dbReference>
<dbReference type="RefSeq" id="WP_158407971.1">
    <property type="nucleotide sequence ID" value="NZ_CP009933.1"/>
</dbReference>
<evidence type="ECO:0000256" key="1">
    <source>
        <dbReference type="SAM" id="Phobius"/>
    </source>
</evidence>
<dbReference type="AlphaFoldDB" id="A0A0E3K102"/>
<dbReference type="EMBL" id="CP009933">
    <property type="protein sequence ID" value="AKA69495.1"/>
    <property type="molecule type" value="Genomic_DNA"/>
</dbReference>
<proteinExistence type="predicted"/>
<accession>A0A0E3K102</accession>
<keyword evidence="1" id="KW-1133">Transmembrane helix</keyword>
<reference evidence="2 3" key="1">
    <citation type="journal article" date="2015" name="J. Biotechnol.">
        <title>Complete genome sequence of a malodorant-producing acetogen, Clostridium scatologenes ATCC 25775(T).</title>
        <authorList>
            <person name="Zhu Z."/>
            <person name="Guo T."/>
            <person name="Zheng H."/>
            <person name="Song T."/>
            <person name="Ouyang P."/>
            <person name="Xie J."/>
        </authorList>
    </citation>
    <scope>NUCLEOTIDE SEQUENCE [LARGE SCALE GENOMIC DNA]</scope>
    <source>
        <strain evidence="2 3">ATCC 25775</strain>
    </source>
</reference>
<protein>
    <submittedName>
        <fullName evidence="2">Uncharacterized protein</fullName>
    </submittedName>
</protein>
<name>A0A0E3K102_CLOSL</name>
<sequence>MDAKIFMSVSQLTKYIFLIFLLGCILGGILGGFVVSKIKNGFKLNKNRFHKNK</sequence>
<dbReference type="KEGG" id="csq:CSCA_2370"/>
<feature type="transmembrane region" description="Helical" evidence="1">
    <location>
        <begin position="15"/>
        <end position="36"/>
    </location>
</feature>
<evidence type="ECO:0000313" key="2">
    <source>
        <dbReference type="EMBL" id="AKA69495.1"/>
    </source>
</evidence>
<evidence type="ECO:0000313" key="3">
    <source>
        <dbReference type="Proteomes" id="UP000033115"/>
    </source>
</evidence>
<keyword evidence="1" id="KW-0812">Transmembrane</keyword>
<keyword evidence="1" id="KW-0472">Membrane</keyword>
<keyword evidence="3" id="KW-1185">Reference proteome</keyword>